<keyword evidence="4" id="KW-0106">Calcium</keyword>
<comment type="subcellular location">
    <subcellularLocation>
        <location evidence="1">Membrane</location>
        <topology evidence="1">Multi-pass membrane protein</topology>
    </subcellularLocation>
</comment>
<dbReference type="Proteomes" id="UP001566132">
    <property type="component" value="Unassembled WGS sequence"/>
</dbReference>
<feature type="transmembrane region" description="Helical" evidence="9">
    <location>
        <begin position="180"/>
        <end position="201"/>
    </location>
</feature>
<accession>A0ABD1EUQ2</accession>
<dbReference type="InterPro" id="IPR035952">
    <property type="entry name" value="Rhomboid-like_sf"/>
</dbReference>
<dbReference type="Pfam" id="PF01694">
    <property type="entry name" value="Rhomboid"/>
    <property type="match status" value="1"/>
</dbReference>
<dbReference type="Gene3D" id="1.20.1540.10">
    <property type="entry name" value="Rhomboid-like"/>
    <property type="match status" value="1"/>
</dbReference>
<dbReference type="SUPFAM" id="SSF144091">
    <property type="entry name" value="Rhomboid-like"/>
    <property type="match status" value="1"/>
</dbReference>
<feature type="transmembrane region" description="Helical" evidence="9">
    <location>
        <begin position="331"/>
        <end position="352"/>
    </location>
</feature>
<dbReference type="InterPro" id="IPR017213">
    <property type="entry name" value="Peptidase_S54_rhomboid_met"/>
</dbReference>
<dbReference type="FunFam" id="1.20.1540.10:FF:000024">
    <property type="entry name" value="Blast:Protein rhomboid"/>
    <property type="match status" value="1"/>
</dbReference>
<dbReference type="EMBL" id="JBDJPC010000005">
    <property type="protein sequence ID" value="KAL1502528.1"/>
    <property type="molecule type" value="Genomic_DNA"/>
</dbReference>
<feature type="transmembrane region" description="Helical" evidence="9">
    <location>
        <begin position="213"/>
        <end position="233"/>
    </location>
</feature>
<dbReference type="PROSITE" id="PS00018">
    <property type="entry name" value="EF_HAND_1"/>
    <property type="match status" value="2"/>
</dbReference>
<proteinExistence type="inferred from homology"/>
<dbReference type="SMART" id="SM00054">
    <property type="entry name" value="EFh"/>
    <property type="match status" value="2"/>
</dbReference>
<feature type="domain" description="EF-hand" evidence="10">
    <location>
        <begin position="55"/>
        <end position="90"/>
    </location>
</feature>
<gene>
    <name evidence="11" type="ORF">ABEB36_007659</name>
</gene>
<feature type="active site" description="Nucleophile" evidence="8">
    <location>
        <position position="244"/>
    </location>
</feature>
<evidence type="ECO:0000256" key="6">
    <source>
        <dbReference type="ARBA" id="ARBA00023136"/>
    </source>
</evidence>
<feature type="transmembrane region" description="Helical" evidence="9">
    <location>
        <begin position="240"/>
        <end position="262"/>
    </location>
</feature>
<evidence type="ECO:0000256" key="3">
    <source>
        <dbReference type="ARBA" id="ARBA00022692"/>
    </source>
</evidence>
<dbReference type="CDD" id="cd00051">
    <property type="entry name" value="EFh"/>
    <property type="match status" value="1"/>
</dbReference>
<feature type="domain" description="EF-hand" evidence="10">
    <location>
        <begin position="17"/>
        <end position="52"/>
    </location>
</feature>
<dbReference type="InterPro" id="IPR022764">
    <property type="entry name" value="Peptidase_S54_rhomboid_dom"/>
</dbReference>
<dbReference type="InterPro" id="IPR051739">
    <property type="entry name" value="Rhomboid_IM_Serine_Proteases"/>
</dbReference>
<feature type="active site" evidence="8">
    <location>
        <position position="304"/>
    </location>
</feature>
<evidence type="ECO:0000313" key="11">
    <source>
        <dbReference type="EMBL" id="KAL1502528.1"/>
    </source>
</evidence>
<evidence type="ECO:0000256" key="9">
    <source>
        <dbReference type="SAM" id="Phobius"/>
    </source>
</evidence>
<name>A0ABD1EUQ2_HYPHA</name>
<evidence type="ECO:0000313" key="12">
    <source>
        <dbReference type="Proteomes" id="UP001566132"/>
    </source>
</evidence>
<evidence type="ECO:0000256" key="8">
    <source>
        <dbReference type="PIRSR" id="PIRSR037470-50"/>
    </source>
</evidence>
<evidence type="ECO:0000256" key="2">
    <source>
        <dbReference type="ARBA" id="ARBA00009045"/>
    </source>
</evidence>
<dbReference type="Pfam" id="PF13499">
    <property type="entry name" value="EF-hand_7"/>
    <property type="match status" value="1"/>
</dbReference>
<dbReference type="PANTHER" id="PTHR45840:SF8">
    <property type="entry name" value="RHOMBOID PROTEASE"/>
    <property type="match status" value="1"/>
</dbReference>
<sequence length="381" mass="44036">MNDNAQSIRIPLKTRNRTDEYFRSIFNKFDTDQDGFITMDELNSMIETREYRQDIPLHCVRKIHQLHDTDQDKRLNFEEFIEMIHNPELNNVFGHYLSRYINFIIPRKSHPPEHSATDGEYEDEYSCRPPAVGMILISLVEIIFFCIDEYSEKDSTKFASGPTATNFIYEPFKRYQFWRYITYMFVHIGVFHLFVNLAVQLLLGVPLEMVHRWWRVLLVYFAGVLAGSLATSITDPCVRLAGASGGVYSLITAHVASIIMNWKEMSFPFIQLIIFFLVAGSDIGTAIYYRYILDKVQSIGYVAHFAGAVAGLLVGINVLRNLSVTRSERVIWWISIIIYISLMTMCIIWNIFWPSYFASSSCEPKVGLNYFASNGTLNKPH</sequence>
<dbReference type="InterPro" id="IPR011992">
    <property type="entry name" value="EF-hand-dom_pair"/>
</dbReference>
<dbReference type="GO" id="GO:0016020">
    <property type="term" value="C:membrane"/>
    <property type="evidence" value="ECO:0007669"/>
    <property type="project" value="UniProtKB-SubCell"/>
</dbReference>
<dbReference type="Gene3D" id="1.10.238.10">
    <property type="entry name" value="EF-hand"/>
    <property type="match status" value="1"/>
</dbReference>
<comment type="similarity">
    <text evidence="2 7">Belongs to the peptidase S54 family.</text>
</comment>
<dbReference type="PANTHER" id="PTHR45840">
    <property type="entry name" value="RHOMBOID-RELATED PROTEIN"/>
    <property type="match status" value="1"/>
</dbReference>
<protein>
    <recommendedName>
        <fullName evidence="10">EF-hand domain-containing protein</fullName>
    </recommendedName>
</protein>
<organism evidence="11 12">
    <name type="scientific">Hypothenemus hampei</name>
    <name type="common">Coffee berry borer</name>
    <dbReference type="NCBI Taxonomy" id="57062"/>
    <lineage>
        <taxon>Eukaryota</taxon>
        <taxon>Metazoa</taxon>
        <taxon>Ecdysozoa</taxon>
        <taxon>Arthropoda</taxon>
        <taxon>Hexapoda</taxon>
        <taxon>Insecta</taxon>
        <taxon>Pterygota</taxon>
        <taxon>Neoptera</taxon>
        <taxon>Endopterygota</taxon>
        <taxon>Coleoptera</taxon>
        <taxon>Polyphaga</taxon>
        <taxon>Cucujiformia</taxon>
        <taxon>Curculionidae</taxon>
        <taxon>Scolytinae</taxon>
        <taxon>Hypothenemus</taxon>
    </lineage>
</organism>
<reference evidence="11 12" key="1">
    <citation type="submission" date="2024-05" db="EMBL/GenBank/DDBJ databases">
        <title>Genetic variation in Jamaican populations of the coffee berry borer (Hypothenemus hampei).</title>
        <authorList>
            <person name="Errbii M."/>
            <person name="Myrie A."/>
        </authorList>
    </citation>
    <scope>NUCLEOTIDE SEQUENCE [LARGE SCALE GENOMIC DNA]</scope>
    <source>
        <strain evidence="11">JA-Hopewell-2020-01-JO</strain>
        <tissue evidence="11">Whole body</tissue>
    </source>
</reference>
<evidence type="ECO:0000259" key="10">
    <source>
        <dbReference type="PROSITE" id="PS50222"/>
    </source>
</evidence>
<dbReference type="InterPro" id="IPR002048">
    <property type="entry name" value="EF_hand_dom"/>
</dbReference>
<evidence type="ECO:0000256" key="1">
    <source>
        <dbReference type="ARBA" id="ARBA00004141"/>
    </source>
</evidence>
<keyword evidence="12" id="KW-1185">Reference proteome</keyword>
<keyword evidence="3 9" id="KW-0812">Transmembrane</keyword>
<evidence type="ECO:0000256" key="4">
    <source>
        <dbReference type="ARBA" id="ARBA00022837"/>
    </source>
</evidence>
<dbReference type="InterPro" id="IPR018247">
    <property type="entry name" value="EF_Hand_1_Ca_BS"/>
</dbReference>
<keyword evidence="6 9" id="KW-0472">Membrane</keyword>
<feature type="transmembrane region" description="Helical" evidence="9">
    <location>
        <begin position="301"/>
        <end position="319"/>
    </location>
</feature>
<evidence type="ECO:0000256" key="7">
    <source>
        <dbReference type="PIRNR" id="PIRNR037470"/>
    </source>
</evidence>
<feature type="transmembrane region" description="Helical" evidence="9">
    <location>
        <begin position="268"/>
        <end position="289"/>
    </location>
</feature>
<dbReference type="PROSITE" id="PS50222">
    <property type="entry name" value="EF_HAND_2"/>
    <property type="match status" value="2"/>
</dbReference>
<dbReference type="AlphaFoldDB" id="A0ABD1EUQ2"/>
<dbReference type="PIRSF" id="PIRSF037470">
    <property type="entry name" value="Rhomboid"/>
    <property type="match status" value="1"/>
</dbReference>
<comment type="caution">
    <text evidence="11">The sequence shown here is derived from an EMBL/GenBank/DDBJ whole genome shotgun (WGS) entry which is preliminary data.</text>
</comment>
<dbReference type="SUPFAM" id="SSF47473">
    <property type="entry name" value="EF-hand"/>
    <property type="match status" value="1"/>
</dbReference>
<evidence type="ECO:0000256" key="5">
    <source>
        <dbReference type="ARBA" id="ARBA00022989"/>
    </source>
</evidence>
<keyword evidence="5 9" id="KW-1133">Transmembrane helix</keyword>
<dbReference type="GO" id="GO:0004252">
    <property type="term" value="F:serine-type endopeptidase activity"/>
    <property type="evidence" value="ECO:0007669"/>
    <property type="project" value="UniProtKB-UniRule"/>
</dbReference>